<evidence type="ECO:0000313" key="2">
    <source>
        <dbReference type="EMBL" id="PHJ26003.1"/>
    </source>
</evidence>
<feature type="compositionally biased region" description="Basic and acidic residues" evidence="1">
    <location>
        <begin position="2926"/>
        <end position="2952"/>
    </location>
</feature>
<feature type="region of interest" description="Disordered" evidence="1">
    <location>
        <begin position="2050"/>
        <end position="2088"/>
    </location>
</feature>
<feature type="region of interest" description="Disordered" evidence="1">
    <location>
        <begin position="1855"/>
        <end position="1890"/>
    </location>
</feature>
<feature type="region of interest" description="Disordered" evidence="1">
    <location>
        <begin position="1396"/>
        <end position="1483"/>
    </location>
</feature>
<dbReference type="VEuPathDB" id="ToxoDB:CSUI_000137"/>
<dbReference type="SUPFAM" id="SSF53335">
    <property type="entry name" value="S-adenosyl-L-methionine-dependent methyltransferases"/>
    <property type="match status" value="1"/>
</dbReference>
<feature type="compositionally biased region" description="Basic and acidic residues" evidence="1">
    <location>
        <begin position="2427"/>
        <end position="2451"/>
    </location>
</feature>
<feature type="region of interest" description="Disordered" evidence="1">
    <location>
        <begin position="2645"/>
        <end position="2678"/>
    </location>
</feature>
<dbReference type="InterPro" id="IPR029063">
    <property type="entry name" value="SAM-dependent_MTases_sf"/>
</dbReference>
<feature type="compositionally biased region" description="Basic and acidic residues" evidence="1">
    <location>
        <begin position="3006"/>
        <end position="3015"/>
    </location>
</feature>
<reference evidence="2 3" key="1">
    <citation type="journal article" date="2017" name="Int. J. Parasitol.">
        <title>The genome of the protozoan parasite Cystoisospora suis and a reverse vaccinology approach to identify vaccine candidates.</title>
        <authorList>
            <person name="Palmieri N."/>
            <person name="Shrestha A."/>
            <person name="Ruttkowski B."/>
            <person name="Beck T."/>
            <person name="Vogl C."/>
            <person name="Tomley F."/>
            <person name="Blake D.P."/>
            <person name="Joachim A."/>
        </authorList>
    </citation>
    <scope>NUCLEOTIDE SEQUENCE [LARGE SCALE GENOMIC DNA]</scope>
    <source>
        <strain evidence="2 3">Wien I</strain>
    </source>
</reference>
<feature type="region of interest" description="Disordered" evidence="1">
    <location>
        <begin position="2367"/>
        <end position="2451"/>
    </location>
</feature>
<protein>
    <submittedName>
        <fullName evidence="2">Histone methylation protein dot1</fullName>
    </submittedName>
</protein>
<feature type="compositionally biased region" description="Polar residues" evidence="1">
    <location>
        <begin position="97"/>
        <end position="109"/>
    </location>
</feature>
<feature type="compositionally biased region" description="Low complexity" evidence="1">
    <location>
        <begin position="116"/>
        <end position="148"/>
    </location>
</feature>
<feature type="compositionally biased region" description="Basic and acidic residues" evidence="1">
    <location>
        <begin position="2879"/>
        <end position="2890"/>
    </location>
</feature>
<feature type="region of interest" description="Disordered" evidence="1">
    <location>
        <begin position="2561"/>
        <end position="2633"/>
    </location>
</feature>
<evidence type="ECO:0000313" key="3">
    <source>
        <dbReference type="Proteomes" id="UP000221165"/>
    </source>
</evidence>
<feature type="compositionally biased region" description="Polar residues" evidence="1">
    <location>
        <begin position="149"/>
        <end position="162"/>
    </location>
</feature>
<feature type="compositionally biased region" description="Acidic residues" evidence="1">
    <location>
        <begin position="555"/>
        <end position="564"/>
    </location>
</feature>
<feature type="compositionally biased region" description="Low complexity" evidence="1">
    <location>
        <begin position="194"/>
        <end position="237"/>
    </location>
</feature>
<dbReference type="RefSeq" id="XP_067927649.1">
    <property type="nucleotide sequence ID" value="XM_068060371.1"/>
</dbReference>
<feature type="compositionally biased region" description="Basic and acidic residues" evidence="1">
    <location>
        <begin position="2898"/>
        <end position="2910"/>
    </location>
</feature>
<feature type="compositionally biased region" description="Low complexity" evidence="1">
    <location>
        <begin position="965"/>
        <end position="976"/>
    </location>
</feature>
<feature type="compositionally biased region" description="Basic and acidic residues" evidence="1">
    <location>
        <begin position="2244"/>
        <end position="2260"/>
    </location>
</feature>
<feature type="region of interest" description="Disordered" evidence="1">
    <location>
        <begin position="2227"/>
        <end position="2268"/>
    </location>
</feature>
<dbReference type="EMBL" id="MIGC01000070">
    <property type="protein sequence ID" value="PHJ26003.1"/>
    <property type="molecule type" value="Genomic_DNA"/>
</dbReference>
<feature type="compositionally biased region" description="Low complexity" evidence="1">
    <location>
        <begin position="1425"/>
        <end position="1441"/>
    </location>
</feature>
<feature type="compositionally biased region" description="Acidic residues" evidence="1">
    <location>
        <begin position="1677"/>
        <end position="1688"/>
    </location>
</feature>
<feature type="compositionally biased region" description="Low complexity" evidence="1">
    <location>
        <begin position="1664"/>
        <end position="1676"/>
    </location>
</feature>
<feature type="compositionally biased region" description="Acidic residues" evidence="1">
    <location>
        <begin position="34"/>
        <end position="44"/>
    </location>
</feature>
<proteinExistence type="predicted"/>
<feature type="region of interest" description="Disordered" evidence="1">
    <location>
        <begin position="441"/>
        <end position="478"/>
    </location>
</feature>
<feature type="compositionally biased region" description="Polar residues" evidence="1">
    <location>
        <begin position="2912"/>
        <end position="2922"/>
    </location>
</feature>
<feature type="region of interest" description="Disordered" evidence="1">
    <location>
        <begin position="2727"/>
        <end position="2750"/>
    </location>
</feature>
<feature type="region of interest" description="Disordered" evidence="1">
    <location>
        <begin position="23"/>
        <end position="175"/>
    </location>
</feature>
<feature type="compositionally biased region" description="Basic and acidic residues" evidence="1">
    <location>
        <begin position="2601"/>
        <end position="2633"/>
    </location>
</feature>
<dbReference type="GO" id="GO:0044389">
    <property type="term" value="F:ubiquitin-like protein ligase binding"/>
    <property type="evidence" value="ECO:0007669"/>
    <property type="project" value="TreeGrafter"/>
</dbReference>
<comment type="caution">
    <text evidence="2">The sequence shown here is derived from an EMBL/GenBank/DDBJ whole genome shotgun (WGS) entry which is preliminary data.</text>
</comment>
<dbReference type="Proteomes" id="UP000221165">
    <property type="component" value="Unassembled WGS sequence"/>
</dbReference>
<dbReference type="InterPro" id="IPR050899">
    <property type="entry name" value="DDRGK_domain-containing"/>
</dbReference>
<feature type="region of interest" description="Disordered" evidence="1">
    <location>
        <begin position="1911"/>
        <end position="1930"/>
    </location>
</feature>
<feature type="compositionally biased region" description="Low complexity" evidence="1">
    <location>
        <begin position="469"/>
        <end position="478"/>
    </location>
</feature>
<dbReference type="OrthoDB" id="443402at2759"/>
<feature type="compositionally biased region" description="Acidic residues" evidence="1">
    <location>
        <begin position="2953"/>
        <end position="2965"/>
    </location>
</feature>
<organism evidence="2 3">
    <name type="scientific">Cystoisospora suis</name>
    <dbReference type="NCBI Taxonomy" id="483139"/>
    <lineage>
        <taxon>Eukaryota</taxon>
        <taxon>Sar</taxon>
        <taxon>Alveolata</taxon>
        <taxon>Apicomplexa</taxon>
        <taxon>Conoidasida</taxon>
        <taxon>Coccidia</taxon>
        <taxon>Eucoccidiorida</taxon>
        <taxon>Eimeriorina</taxon>
        <taxon>Sarcocystidae</taxon>
        <taxon>Cystoisospora</taxon>
    </lineage>
</organism>
<feature type="compositionally biased region" description="Low complexity" evidence="1">
    <location>
        <begin position="2727"/>
        <end position="2738"/>
    </location>
</feature>
<feature type="region of interest" description="Disordered" evidence="1">
    <location>
        <begin position="194"/>
        <end position="238"/>
    </location>
</feature>
<feature type="compositionally biased region" description="Basic and acidic residues" evidence="1">
    <location>
        <begin position="2370"/>
        <end position="2385"/>
    </location>
</feature>
<name>A0A2C6LI69_9APIC</name>
<feature type="region of interest" description="Disordered" evidence="1">
    <location>
        <begin position="3031"/>
        <end position="3072"/>
    </location>
</feature>
<feature type="region of interest" description="Disordered" evidence="1">
    <location>
        <begin position="2293"/>
        <end position="2313"/>
    </location>
</feature>
<feature type="region of interest" description="Disordered" evidence="1">
    <location>
        <begin position="1649"/>
        <end position="1716"/>
    </location>
</feature>
<feature type="region of interest" description="Disordered" evidence="1">
    <location>
        <begin position="2122"/>
        <end position="2158"/>
    </location>
</feature>
<dbReference type="Gene3D" id="3.40.50.150">
    <property type="entry name" value="Vaccinia Virus protein VP39"/>
    <property type="match status" value="1"/>
</dbReference>
<feature type="compositionally biased region" description="Low complexity" evidence="1">
    <location>
        <begin position="635"/>
        <end position="656"/>
    </location>
</feature>
<feature type="compositionally biased region" description="Basic and acidic residues" evidence="1">
    <location>
        <begin position="1443"/>
        <end position="1478"/>
    </location>
</feature>
<feature type="compositionally biased region" description="Basic and acidic residues" evidence="1">
    <location>
        <begin position="3036"/>
        <end position="3053"/>
    </location>
</feature>
<gene>
    <name evidence="2" type="ORF">CSUI_000137</name>
</gene>
<feature type="region of interest" description="Disordered" evidence="1">
    <location>
        <begin position="2878"/>
        <end position="3018"/>
    </location>
</feature>
<dbReference type="GeneID" id="94423582"/>
<feature type="region of interest" description="Disordered" evidence="1">
    <location>
        <begin position="628"/>
        <end position="656"/>
    </location>
</feature>
<accession>A0A2C6LI69</accession>
<dbReference type="PANTHER" id="PTHR48176:SF1">
    <property type="entry name" value="DDRGK DOMAIN-CONTAINING PROTEIN 1"/>
    <property type="match status" value="1"/>
</dbReference>
<feature type="compositionally biased region" description="Basic and acidic residues" evidence="1">
    <location>
        <begin position="2410"/>
        <end position="2420"/>
    </location>
</feature>
<feature type="compositionally biased region" description="Basic and acidic residues" evidence="1">
    <location>
        <begin position="2645"/>
        <end position="2675"/>
    </location>
</feature>
<feature type="region of interest" description="Disordered" evidence="1">
    <location>
        <begin position="965"/>
        <end position="984"/>
    </location>
</feature>
<feature type="compositionally biased region" description="Basic and acidic residues" evidence="1">
    <location>
        <begin position="1405"/>
        <end position="1421"/>
    </location>
</feature>
<feature type="compositionally biased region" description="Polar residues" evidence="1">
    <location>
        <begin position="441"/>
        <end position="451"/>
    </location>
</feature>
<dbReference type="PANTHER" id="PTHR48176">
    <property type="entry name" value="DDRGK DOMAIN-CONTAINING PROTEIN 1"/>
    <property type="match status" value="1"/>
</dbReference>
<evidence type="ECO:0000256" key="1">
    <source>
        <dbReference type="SAM" id="MobiDB-lite"/>
    </source>
</evidence>
<feature type="compositionally biased region" description="Basic and acidic residues" evidence="1">
    <location>
        <begin position="2966"/>
        <end position="2992"/>
    </location>
</feature>
<feature type="region of interest" description="Disordered" evidence="1">
    <location>
        <begin position="3092"/>
        <end position="3134"/>
    </location>
</feature>
<feature type="region of interest" description="Disordered" evidence="1">
    <location>
        <begin position="522"/>
        <end position="569"/>
    </location>
</feature>
<feature type="compositionally biased region" description="Basic and acidic residues" evidence="1">
    <location>
        <begin position="3092"/>
        <end position="3107"/>
    </location>
</feature>
<keyword evidence="3" id="KW-1185">Reference proteome</keyword>
<sequence length="3134" mass="355840">MKNRKRRRALYTMEMKKVDDVIKWSGGSLPENKGEDDEEDEEKEREERRHLFLSSSRLATPRKTRKDERGGRFLSSSCSQERERGGKEENDEEFFWSSATPSTCASITSDGWRDVSSVSSSSSSPSFSSSSPPSSSLSASLSPSSSSLTRTVDSLSASSHSGIPQRPLSSPGSLSTASPSSVFFSPVSASSSSLSTAGPVSSPSDGNQQSSSLASSPPAPSSSCSSSSLPPSSSSSSHGLIADVPLFSHVRRLQRRTLMKLTGSDEGAYGENCCASLLVLFRLLQERYFLSSSSIFLDIGSGSGIPSFLASATVGCISTLGVELDSNVYSISCNNHLQLVDHRLLSSLENLHRFQLFSKERELQQISSRKHFSSSLLSPASSLSSYSPILQTPTPSDHTYCSSSASFSSSPSCSILSSSTSSSNRGQTSAGIVVSTTSFRATSSPMTESSSAGGGLIHSFGRDEEGKESFSSSSSSLHLSVRRESELESLSELTEDDILFTCANVNGAFETAPMAAINGVTPGVERESVREKQRGPSRYKETKALRKRKRKESEGREEDDDLHEEEAVRKGRSSCTSRSLYLQSARYINSWCSFLPLSFSPPSSNYSFSCSSSPSSSSIFSASFSQLAPSPPPSGGDVSSSCDSSFSSSPSHPSSSSQPPFPSSLCLCDCIFSLPGGLAYPCNTAFRCIDASLLSSFGGITHIFSFDLAMPPWILFRLCRLFNLSRSPMVYVSFHSDLISKHHLHADLAQRLRMRMSGSGESHVAFIYVRKNLPSSLSPSTPHLSLSSSSCMSKSSSFSRVHDSEVVLSLRQQMLISSKEESDFMRRCSLQTSSWSPSYPSCEGIVGERRNTGEHADDCFSSSSLSFSSSSLSRQLQSSFHLPSSSSSSFRVKASRVVELSQEEERRDFLLEESEARAILLRGMSESYTQRFFNKVILEGSLPFISRLLLFATFYLLRFLSSSSSFSSSSSSSSSSAFGSRNGVGLSQEQEEEFARRLNEEEVTSKDLLNLSSDLSCVSKRVFSKSIHAAHEEEEEEGEEGTRGCVRVDRKMPLLSFPSRIERRDRYSSKTASSYVLKWWLDLSFSFSYLPQQQIFLLRRIFTVFGLDRVLELGGDRAIEELRALLLLSSFSSSSSMGTGNATPQTAVSSCGLCREEKRERQDAPGEVYVHSNERVILLPSSHQAPSNIPFGKVYPSILENGEHVREDKERMIWRDCFLLLINSLENFSSKTPSETLCIHRIEQLARWLKDRFISPCATGGKKERRRLGISLMSSNEKEKSCFDRRSCKMKKNNSVASPLPSLSGGVERTRNYDHAKNEEMSSFVRKERTVLSSPEVIKDSAWTSSRPADPRGGEADGVGYDEDEVYSLDVWVCPRLGKQIDHMKEKQRYNTGSTLDRLTYGKTSRGDQSCRRSARPRKDLFFPSSSSSSEVKRTMSSSRGTRGREGKEKSTTMRRSSQRDTKDSQESFKTEGERVDGETMNDEEEEWKKFLFHRHDEKTDAKWIHVATWCPSEGRCSGVCTPAGDRKRSRGYPIAGEKVRKANQRKVVLRVPCFSPLCYICGERDMVSQLLSSTRPPPIKQYLLQKEIQELQKTPLIQLTDKEGYEAWNRKLRMKFDQVQSLCRAGPAGHGCHESFSSLHSLLPHQNLRPREEDQEEGDRAVSSLFHSSSTSISDVDTDSSEDIETDADSHRRRTGLEEEEGRKRTRGEEEEMMFSRERKMLMRTSRSLPRRGRRIETGDRNGPCYHVQREKTLGFLEAFFRLRCYDAQAEREDEEDELERRSRDTQPFSMPACTVACLPRDSCPLPSIKLTRPWEESEVKERSHEEMENRGVLSKENPIFACKSHPSLLWKEEHEGEVVSRPSEEEDRDEEDRTERKQSSFPSLQKPRRYGRTWRATILSIKRRKSKAKESVQVEGRGGKKEKIDLESKGGEGEEFSCHLEDQQPVISLEDFSYEWVTRSFKTKIIVPPDYDSSYSSSSITIEDDDGMREAKRWALGELKRQEMNVLLLLSLLNEPLLNLLVCSSAEDDKEVKMERCKKRLSREGEAKEEEWKATALQTEGKNSWKENERRREEEASFSQDDDEETKIFEGRKRRKRRMILDDETDEDGDIEVYKKETKEGENKRYVKEEEEKRKKDVGSEKDLERSKQEKLNGQLTERESNPLWSWVDILEPLLAQELILIDQSHPRDYSLFSPSSFLSALPSYFDDKNLRHTGERRTVEIEKKKERRKKDRNGYVNDSSEIERGRDHLRTHEEKKSSRTMKGGGALSSMRDLILSQILRLKQLKVLKRMREEEKKSRKNGAEEDRKGRDQLFFSSSSLEDSSHGAIGDPCLSNQSSSSSLPSFCLPLSSFSPFLLRLPSLLPAGEEDGRRSSVREEEKEREENEEEEERKDMPNRKRLRHQGGGSEEERRRMKEFRFFSPDSMDGRTTRENKEKTEGHEKEHSDEEEVLERGKEFKSSSLPLFQHDVGMLARQFRRKQEHFSLSTCAQIASSLLVLLYPEETIGEIFQQDEEEEEEEDRSMRASFISLYERVEASCELLHAVESILVLRSQDLFHPRKRTRASEDDEKEKILKTESQGVRKREEKGVESETAVEEDMDKRKDEVSKEFREKMDIRRNGEESDSEGKKDILVSSYASRHSIFEERRSEGMEIDREPEKEENKEIHQEKKEKDDEVSEKLQLLRQTLLKRLLRIKAVLEKEREEAHKAIYTWIVSREFQGHPFFSSSSLSPSSSSPDPNHSNHKNEEKEEEERTCSFLFTDHLRPCCCLYGASSLHAIQESFLRSPLPFLCPLFDDSSIVSYASMPKEKSSKSRWIESLFSRGVKRRRKSCVNEGCPWWYTYYYTIGCVCMHKEFLFKRKLKEFSSLSINKAPASVDLERDKEEDKKKNMTTMATSEKEEKVVERKENTCPGSETRSSHALSLRRKENEGKEKDEEKGKAQVKTTERSGQEEGEEELEEEEEEKEGRKIRQGSEEEERVKEKDFNTRRLTEMMMSLMKEEEESQKEQENKEDTLSWSVCTPSSLIECCASSSPQEEKERMAAEEQKEKEAKQVFNQKTNGDSPMKKSSPCTAVGFFSTEQENIRPYEQLNEKGRKGDKIRNEDISFLHSPKAPRKRRSSEGKVYEEATIEIF</sequence>
<feature type="compositionally biased region" description="Basic and acidic residues" evidence="1">
    <location>
        <begin position="524"/>
        <end position="544"/>
    </location>
</feature>
<feature type="compositionally biased region" description="Basic and acidic residues" evidence="1">
    <location>
        <begin position="2572"/>
        <end position="2592"/>
    </location>
</feature>
<feature type="compositionally biased region" description="Basic and acidic residues" evidence="1">
    <location>
        <begin position="2065"/>
        <end position="2077"/>
    </location>
</feature>